<dbReference type="Gene3D" id="3.30.70.330">
    <property type="match status" value="3"/>
</dbReference>
<dbReference type="InterPro" id="IPR006548">
    <property type="entry name" value="ELAD_HU_SF"/>
</dbReference>
<keyword evidence="9" id="KW-1185">Reference proteome</keyword>
<dbReference type="InterPro" id="IPR000504">
    <property type="entry name" value="RRM_dom"/>
</dbReference>
<dbReference type="AlphaFoldDB" id="A0AAE0PT62"/>
<keyword evidence="2" id="KW-0677">Repeat</keyword>
<dbReference type="PRINTS" id="PR00961">
    <property type="entry name" value="HUDSXLRNA"/>
</dbReference>
<dbReference type="CDD" id="cd12652">
    <property type="entry name" value="RRM2_Hu"/>
    <property type="match status" value="1"/>
</dbReference>
<feature type="region of interest" description="Disordered" evidence="6">
    <location>
        <begin position="1"/>
        <end position="76"/>
    </location>
</feature>
<evidence type="ECO:0000256" key="6">
    <source>
        <dbReference type="SAM" id="MobiDB-lite"/>
    </source>
</evidence>
<feature type="domain" description="RRM" evidence="7">
    <location>
        <begin position="432"/>
        <end position="510"/>
    </location>
</feature>
<dbReference type="GO" id="GO:0003723">
    <property type="term" value="F:RNA binding"/>
    <property type="evidence" value="ECO:0007669"/>
    <property type="project" value="UniProtKB-UniRule"/>
</dbReference>
<evidence type="ECO:0000313" key="8">
    <source>
        <dbReference type="EMBL" id="KAK3507575.1"/>
    </source>
</evidence>
<evidence type="ECO:0000313" key="9">
    <source>
        <dbReference type="Proteomes" id="UP001274896"/>
    </source>
</evidence>
<dbReference type="InterPro" id="IPR034914">
    <property type="entry name" value="HuB_RRM3"/>
</dbReference>
<dbReference type="CDD" id="cd12771">
    <property type="entry name" value="RRM1_HuB"/>
    <property type="match status" value="1"/>
</dbReference>
<feature type="domain" description="RRM" evidence="7">
    <location>
        <begin position="195"/>
        <end position="273"/>
    </location>
</feature>
<dbReference type="InterPro" id="IPR012677">
    <property type="entry name" value="Nucleotide-bd_a/b_plait_sf"/>
</dbReference>
<sequence>MERRRRATTTAEPQSRATSTAEPQSRATSTVESQHQETSTAEPRHQATSNAERRRRVTNSVPPKPETPQGVGGCNTIYKNPNLTKARNSIVAYGQLRHLQTNMAVRLCDVASLLRSGSWAAEPWTGSRTFSCGARSHLECFMNHGTERKRVQQVIAAMETQLSNGPTCNNTSNGPNQMNSCTSPVESSGMEDSKTNLIVNYLPQNMTQEELKSLFGSIGEIESCKLVRDKITGQSLGYGFVNYVDPKDAEKAINTLNGLRLQTKTIKVSYARPSSASIRDANLYVSGLPKTMTQKELEQLFSQYGRIITSRILVDQVTGVSRGVGFIRFDRRVEAEEAIKGLNGQKPPGATEPITVKFANNPSQKTSQALLSQLYQSPNRRYPGPLAQQAQRFRLDNLLNMAYGVKSRFSPMAIDGVTSLGINIPGHAGTGWCIFVYNLAPDADESILWQMFGPFGAVTNVKVIRDFNTNKCKGFGFVTMTNYDEAAMAIASLNGYRLGDRVLQVSFKTNKTHKA</sequence>
<reference evidence="8" key="1">
    <citation type="submission" date="2023-06" db="EMBL/GenBank/DDBJ databases">
        <title>Male Hemibagrus guttatus genome.</title>
        <authorList>
            <person name="Bian C."/>
        </authorList>
    </citation>
    <scope>NUCLEOTIDE SEQUENCE</scope>
    <source>
        <strain evidence="8">Male_cb2023</strain>
        <tissue evidence="8">Muscle</tissue>
    </source>
</reference>
<dbReference type="FunFam" id="3.30.70.330:FF:000005">
    <property type="entry name" value="ELAV-like protein"/>
    <property type="match status" value="1"/>
</dbReference>
<feature type="region of interest" description="Disordered" evidence="6">
    <location>
        <begin position="165"/>
        <end position="189"/>
    </location>
</feature>
<name>A0AAE0PT62_9TELE</name>
<dbReference type="InterPro" id="IPR002343">
    <property type="entry name" value="Hud_Sxl_RNA"/>
</dbReference>
<dbReference type="NCBIfam" id="TIGR01661">
    <property type="entry name" value="ELAV_HUD_SF"/>
    <property type="match status" value="1"/>
</dbReference>
<keyword evidence="3 4" id="KW-0694">RNA-binding</keyword>
<dbReference type="FunFam" id="3.30.70.330:FF:000017">
    <property type="entry name" value="ELAV-like protein"/>
    <property type="match status" value="1"/>
</dbReference>
<evidence type="ECO:0000256" key="4">
    <source>
        <dbReference type="PROSITE-ProRule" id="PRU00176"/>
    </source>
</evidence>
<dbReference type="PROSITE" id="PS50102">
    <property type="entry name" value="RRM"/>
    <property type="match status" value="3"/>
</dbReference>
<comment type="similarity">
    <text evidence="1 5">Belongs to the RRM elav family.</text>
</comment>
<dbReference type="GO" id="GO:1990904">
    <property type="term" value="C:ribonucleoprotein complex"/>
    <property type="evidence" value="ECO:0007669"/>
    <property type="project" value="InterPro"/>
</dbReference>
<organism evidence="8 9">
    <name type="scientific">Hemibagrus guttatus</name>
    <dbReference type="NCBI Taxonomy" id="175788"/>
    <lineage>
        <taxon>Eukaryota</taxon>
        <taxon>Metazoa</taxon>
        <taxon>Chordata</taxon>
        <taxon>Craniata</taxon>
        <taxon>Vertebrata</taxon>
        <taxon>Euteleostomi</taxon>
        <taxon>Actinopterygii</taxon>
        <taxon>Neopterygii</taxon>
        <taxon>Teleostei</taxon>
        <taxon>Ostariophysi</taxon>
        <taxon>Siluriformes</taxon>
        <taxon>Bagridae</taxon>
        <taxon>Hemibagrus</taxon>
    </lineage>
</organism>
<feature type="compositionally biased region" description="Polar residues" evidence="6">
    <location>
        <begin position="12"/>
        <end position="50"/>
    </location>
</feature>
<protein>
    <recommendedName>
        <fullName evidence="5">ELAV-like protein</fullName>
    </recommendedName>
</protein>
<evidence type="ECO:0000256" key="2">
    <source>
        <dbReference type="ARBA" id="ARBA00022737"/>
    </source>
</evidence>
<evidence type="ECO:0000256" key="3">
    <source>
        <dbReference type="ARBA" id="ARBA00022884"/>
    </source>
</evidence>
<accession>A0AAE0PT62</accession>
<dbReference type="FunFam" id="3.30.70.330:FF:000006">
    <property type="entry name" value="ELAV-like 3"/>
    <property type="match status" value="1"/>
</dbReference>
<evidence type="ECO:0000256" key="1">
    <source>
        <dbReference type="ARBA" id="ARBA00006266"/>
    </source>
</evidence>
<feature type="compositionally biased region" description="Polar residues" evidence="6">
    <location>
        <begin position="165"/>
        <end position="186"/>
    </location>
</feature>
<gene>
    <name evidence="8" type="ORF">QTP70_029176</name>
</gene>
<comment type="caution">
    <text evidence="8">The sequence shown here is derived from an EMBL/GenBank/DDBJ whole genome shotgun (WGS) entry which is preliminary data.</text>
</comment>
<dbReference type="EMBL" id="JAUCMX010000029">
    <property type="protein sequence ID" value="KAK3507575.1"/>
    <property type="molecule type" value="Genomic_DNA"/>
</dbReference>
<dbReference type="SUPFAM" id="SSF54928">
    <property type="entry name" value="RNA-binding domain, RBD"/>
    <property type="match status" value="2"/>
</dbReference>
<dbReference type="Pfam" id="PF00076">
    <property type="entry name" value="RRM_1"/>
    <property type="match status" value="3"/>
</dbReference>
<dbReference type="Proteomes" id="UP001274896">
    <property type="component" value="Unassembled WGS sequence"/>
</dbReference>
<dbReference type="PANTHER" id="PTHR10352">
    <property type="entry name" value="EUKARYOTIC TRANSLATION INITIATION FACTOR 3 SUBUNIT G"/>
    <property type="match status" value="1"/>
</dbReference>
<evidence type="ECO:0000259" key="7">
    <source>
        <dbReference type="PROSITE" id="PS50102"/>
    </source>
</evidence>
<dbReference type="SMART" id="SM00360">
    <property type="entry name" value="RRM"/>
    <property type="match status" value="3"/>
</dbReference>
<proteinExistence type="inferred from homology"/>
<dbReference type="CDD" id="cd12654">
    <property type="entry name" value="RRM3_HuB"/>
    <property type="match status" value="1"/>
</dbReference>
<evidence type="ECO:0000256" key="5">
    <source>
        <dbReference type="RuleBase" id="RU361281"/>
    </source>
</evidence>
<dbReference type="InterPro" id="IPR035979">
    <property type="entry name" value="RBD_domain_sf"/>
</dbReference>
<feature type="domain" description="RRM" evidence="7">
    <location>
        <begin position="281"/>
        <end position="361"/>
    </location>
</feature>